<name>A0ABQ6MU97_9STRA</name>
<keyword evidence="2" id="KW-1185">Reference proteome</keyword>
<reference evidence="1 2" key="1">
    <citation type="journal article" date="2023" name="Commun. Biol.">
        <title>Genome analysis of Parmales, the sister group of diatoms, reveals the evolutionary specialization of diatoms from phago-mixotrophs to photoautotrophs.</title>
        <authorList>
            <person name="Ban H."/>
            <person name="Sato S."/>
            <person name="Yoshikawa S."/>
            <person name="Yamada K."/>
            <person name="Nakamura Y."/>
            <person name="Ichinomiya M."/>
            <person name="Sato N."/>
            <person name="Blanc-Mathieu R."/>
            <person name="Endo H."/>
            <person name="Kuwata A."/>
            <person name="Ogata H."/>
        </authorList>
    </citation>
    <scope>NUCLEOTIDE SEQUENCE [LARGE SCALE GENOMIC DNA]</scope>
</reference>
<proteinExistence type="predicted"/>
<accession>A0ABQ6MU97</accession>
<sequence>MKRPLPQSAPFTPLSDLQTGHYISALSSAVSSADLPAATALLAELRSRRFSRRCVAELELPGKGALGRLVRRAGGLLEDEGAAKLSKAVVRQMKDDVAEIEEGEKRQQKRQRLGEFAKDNVDALRDEMSAGLAESVGKKRNISFVVSSIKYQPSTFKFSGTALLLGFDHEGAAAAKERDEAGAWNEHCADFEMKREDRGRWVLTHGLKNGPARVRLLSIAPRSKKYPLIATDGDKGYKMALEQIKNDVGRIVFVGEIDY</sequence>
<dbReference type="EMBL" id="BRYB01000588">
    <property type="protein sequence ID" value="GMI33491.1"/>
    <property type="molecule type" value="Genomic_DNA"/>
</dbReference>
<comment type="caution">
    <text evidence="1">The sequence shown here is derived from an EMBL/GenBank/DDBJ whole genome shotgun (WGS) entry which is preliminary data.</text>
</comment>
<evidence type="ECO:0000313" key="1">
    <source>
        <dbReference type="EMBL" id="GMI33491.1"/>
    </source>
</evidence>
<gene>
    <name evidence="1" type="ORF">TeGR_g6590</name>
</gene>
<protein>
    <submittedName>
        <fullName evidence="1">Uncharacterized protein</fullName>
    </submittedName>
</protein>
<evidence type="ECO:0000313" key="2">
    <source>
        <dbReference type="Proteomes" id="UP001165060"/>
    </source>
</evidence>
<organism evidence="1 2">
    <name type="scientific">Tetraparma gracilis</name>
    <dbReference type="NCBI Taxonomy" id="2962635"/>
    <lineage>
        <taxon>Eukaryota</taxon>
        <taxon>Sar</taxon>
        <taxon>Stramenopiles</taxon>
        <taxon>Ochrophyta</taxon>
        <taxon>Bolidophyceae</taxon>
        <taxon>Parmales</taxon>
        <taxon>Triparmaceae</taxon>
        <taxon>Tetraparma</taxon>
    </lineage>
</organism>
<dbReference type="Proteomes" id="UP001165060">
    <property type="component" value="Unassembled WGS sequence"/>
</dbReference>